<dbReference type="InterPro" id="IPR017508">
    <property type="entry name" value="HipA_N1"/>
</dbReference>
<name>A0A1J4N8K0_9ACTN</name>
<reference evidence="6" key="1">
    <citation type="submission" date="2016-10" db="EMBL/GenBank/DDBJ databases">
        <title>Draft Genome Sequence of Nocardioides luteus Strain BAFB, an Alkane-Degrading Bacterium Isolated from JP-7 Polluted Soil.</title>
        <authorList>
            <person name="Brown L."/>
            <person name="Ruiz O.N."/>
            <person name="Gunasekera T."/>
        </authorList>
    </citation>
    <scope>NUCLEOTIDE SEQUENCE [LARGE SCALE GENOMIC DNA]</scope>
    <source>
        <strain evidence="6">BAFB</strain>
    </source>
</reference>
<dbReference type="OrthoDB" id="3182374at2"/>
<evidence type="ECO:0000256" key="1">
    <source>
        <dbReference type="ARBA" id="ARBA00010164"/>
    </source>
</evidence>
<keyword evidence="2" id="KW-0808">Transferase</keyword>
<dbReference type="NCBIfam" id="TIGR03071">
    <property type="entry name" value="couple_hipA"/>
    <property type="match status" value="1"/>
</dbReference>
<dbReference type="InterPro" id="IPR012893">
    <property type="entry name" value="HipA-like_C"/>
</dbReference>
<keyword evidence="7" id="KW-1185">Reference proteome</keyword>
<gene>
    <name evidence="6" type="ORF">UG56_005745</name>
</gene>
<keyword evidence="3" id="KW-0418">Kinase</keyword>
<dbReference type="GO" id="GO:0005829">
    <property type="term" value="C:cytosol"/>
    <property type="evidence" value="ECO:0007669"/>
    <property type="project" value="TreeGrafter"/>
</dbReference>
<dbReference type="RefSeq" id="WP_071326890.1">
    <property type="nucleotide sequence ID" value="NZ_JZDQ02000006.1"/>
</dbReference>
<feature type="domain" description="HipA N-terminal subdomain 1" evidence="5">
    <location>
        <begin position="6"/>
        <end position="98"/>
    </location>
</feature>
<sequence length="283" mass="31395">MRELYAFAGRRRMGTFRQVGHQVDFSYAETAGPTPISLSLPRSGPALSPGAARAWLDNLLPAREDVRRRWARERGLPDTEPMTLLASYGDDLAGAVSLSADPDLPWRRAPHPVEVPLPEIATRLAALRNQPTSWLDQRARPRFSLGGHRGKFALRRASGKWFWPTYEHPSTHILRPTTAEEATVLVEELARARSAGVPATRTELVSFGAQPALVAERWDRLGGRRIHAETIRQALGLRPGEDPDPGDVRELFLRHGLTPEPADDIDKIAFLLAGDRVAVAPRR</sequence>
<evidence type="ECO:0000256" key="2">
    <source>
        <dbReference type="ARBA" id="ARBA00022679"/>
    </source>
</evidence>
<accession>A0A1J4N8K0</accession>
<protein>
    <recommendedName>
        <fullName evidence="8">Type II toxin-antitoxin system HipA family toxin</fullName>
    </recommendedName>
</protein>
<dbReference type="PANTHER" id="PTHR37419:SF1">
    <property type="entry name" value="SERINE_THREONINE-PROTEIN KINASE TOXIN HIPA"/>
    <property type="match status" value="1"/>
</dbReference>
<evidence type="ECO:0000259" key="4">
    <source>
        <dbReference type="Pfam" id="PF07804"/>
    </source>
</evidence>
<proteinExistence type="inferred from homology"/>
<evidence type="ECO:0000259" key="5">
    <source>
        <dbReference type="Pfam" id="PF13657"/>
    </source>
</evidence>
<dbReference type="PANTHER" id="PTHR37419">
    <property type="entry name" value="SERINE/THREONINE-PROTEIN KINASE TOXIN HIPA"/>
    <property type="match status" value="1"/>
</dbReference>
<evidence type="ECO:0008006" key="8">
    <source>
        <dbReference type="Google" id="ProtNLM"/>
    </source>
</evidence>
<comment type="caution">
    <text evidence="6">The sequence shown here is derived from an EMBL/GenBank/DDBJ whole genome shotgun (WGS) entry which is preliminary data.</text>
</comment>
<evidence type="ECO:0000313" key="6">
    <source>
        <dbReference type="EMBL" id="OIJ27852.1"/>
    </source>
</evidence>
<dbReference type="Pfam" id="PF13657">
    <property type="entry name" value="Couple_hipA"/>
    <property type="match status" value="1"/>
</dbReference>
<evidence type="ECO:0000256" key="3">
    <source>
        <dbReference type="ARBA" id="ARBA00022777"/>
    </source>
</evidence>
<organism evidence="6 7">
    <name type="scientific">Nocardioides luteus</name>
    <dbReference type="NCBI Taxonomy" id="1844"/>
    <lineage>
        <taxon>Bacteria</taxon>
        <taxon>Bacillati</taxon>
        <taxon>Actinomycetota</taxon>
        <taxon>Actinomycetes</taxon>
        <taxon>Propionibacteriales</taxon>
        <taxon>Nocardioidaceae</taxon>
        <taxon>Nocardioides</taxon>
    </lineage>
</organism>
<comment type="similarity">
    <text evidence="1">Belongs to the HipA Ser/Thr kinase family.</text>
</comment>
<dbReference type="EMBL" id="JZDQ02000006">
    <property type="protein sequence ID" value="OIJ27852.1"/>
    <property type="molecule type" value="Genomic_DNA"/>
</dbReference>
<dbReference type="Pfam" id="PF07804">
    <property type="entry name" value="HipA_C"/>
    <property type="match status" value="1"/>
</dbReference>
<dbReference type="InterPro" id="IPR052028">
    <property type="entry name" value="HipA_Ser/Thr_kinase"/>
</dbReference>
<feature type="domain" description="HipA-like C-terminal" evidence="4">
    <location>
        <begin position="143"/>
        <end position="251"/>
    </location>
</feature>
<dbReference type="Proteomes" id="UP000033772">
    <property type="component" value="Unassembled WGS sequence"/>
</dbReference>
<dbReference type="GO" id="GO:0004674">
    <property type="term" value="F:protein serine/threonine kinase activity"/>
    <property type="evidence" value="ECO:0007669"/>
    <property type="project" value="TreeGrafter"/>
</dbReference>
<dbReference type="AlphaFoldDB" id="A0A1J4N8K0"/>
<dbReference type="STRING" id="1844.UG56_005745"/>
<evidence type="ECO:0000313" key="7">
    <source>
        <dbReference type="Proteomes" id="UP000033772"/>
    </source>
</evidence>